<name>A0A0P1EUQ9_9RHOB</name>
<accession>A0A0P1EUQ9</accession>
<dbReference type="AlphaFoldDB" id="A0A0P1EUQ9"/>
<dbReference type="InterPro" id="IPR029068">
    <property type="entry name" value="Glyas_Bleomycin-R_OHBP_Dase"/>
</dbReference>
<dbReference type="GO" id="GO:0016829">
    <property type="term" value="F:lyase activity"/>
    <property type="evidence" value="ECO:0007669"/>
    <property type="project" value="UniProtKB-KW"/>
</dbReference>
<evidence type="ECO:0000259" key="1">
    <source>
        <dbReference type="PROSITE" id="PS51819"/>
    </source>
</evidence>
<keyword evidence="3" id="KW-1185">Reference proteome</keyword>
<dbReference type="Gene3D" id="3.30.720.120">
    <property type="match status" value="1"/>
</dbReference>
<dbReference type="EMBL" id="CYPW01000040">
    <property type="protein sequence ID" value="CUH54378.1"/>
    <property type="molecule type" value="Genomic_DNA"/>
</dbReference>
<sequence>MTPYFTVPDADGFITFLHALFGAELIKDTRYDNGTIQHARLRIGTSVLMLNQATRDYPANISQIHIQVSDAAAAYAKALELGAISLMSPNLRPHGEHMAGITDPFGNIWWLASRA</sequence>
<dbReference type="PROSITE" id="PS51819">
    <property type="entry name" value="VOC"/>
    <property type="match status" value="1"/>
</dbReference>
<dbReference type="PANTHER" id="PTHR34109">
    <property type="entry name" value="BNAUNNG04460D PROTEIN-RELATED"/>
    <property type="match status" value="1"/>
</dbReference>
<proteinExistence type="predicted"/>
<keyword evidence="2" id="KW-0456">Lyase</keyword>
<protein>
    <submittedName>
        <fullName evidence="2">Putative enzyme related to lactoylglutathione lyase</fullName>
    </submittedName>
</protein>
<dbReference type="Pfam" id="PF00903">
    <property type="entry name" value="Glyoxalase"/>
    <property type="match status" value="1"/>
</dbReference>
<evidence type="ECO:0000313" key="2">
    <source>
        <dbReference type="EMBL" id="CUH54378.1"/>
    </source>
</evidence>
<dbReference type="Proteomes" id="UP000054823">
    <property type="component" value="Unassembled WGS sequence"/>
</dbReference>
<organism evidence="2 3">
    <name type="scientific">Shimia marina</name>
    <dbReference type="NCBI Taxonomy" id="321267"/>
    <lineage>
        <taxon>Bacteria</taxon>
        <taxon>Pseudomonadati</taxon>
        <taxon>Pseudomonadota</taxon>
        <taxon>Alphaproteobacteria</taxon>
        <taxon>Rhodobacterales</taxon>
        <taxon>Roseobacteraceae</taxon>
    </lineage>
</organism>
<dbReference type="STRING" id="321267.SHM7688_03848"/>
<gene>
    <name evidence="2" type="ORF">SHM7688_03848</name>
</gene>
<dbReference type="SUPFAM" id="SSF54593">
    <property type="entry name" value="Glyoxalase/Bleomycin resistance protein/Dihydroxybiphenyl dioxygenase"/>
    <property type="match status" value="1"/>
</dbReference>
<dbReference type="PANTHER" id="PTHR34109:SF1">
    <property type="entry name" value="VOC DOMAIN-CONTAINING PROTEIN"/>
    <property type="match status" value="1"/>
</dbReference>
<feature type="domain" description="VOC" evidence="1">
    <location>
        <begin position="1"/>
        <end position="114"/>
    </location>
</feature>
<reference evidence="2 3" key="1">
    <citation type="submission" date="2015-09" db="EMBL/GenBank/DDBJ databases">
        <authorList>
            <consortium name="Swine Surveillance"/>
        </authorList>
    </citation>
    <scope>NUCLEOTIDE SEQUENCE [LARGE SCALE GENOMIC DNA]</scope>
    <source>
        <strain evidence="2 3">CECT 7688</strain>
    </source>
</reference>
<dbReference type="RefSeq" id="WP_223229218.1">
    <property type="nucleotide sequence ID" value="NZ_CYPW01000040.1"/>
</dbReference>
<dbReference type="InterPro" id="IPR004360">
    <property type="entry name" value="Glyas_Fos-R_dOase_dom"/>
</dbReference>
<dbReference type="InterPro" id="IPR037523">
    <property type="entry name" value="VOC_core"/>
</dbReference>
<evidence type="ECO:0000313" key="3">
    <source>
        <dbReference type="Proteomes" id="UP000054823"/>
    </source>
</evidence>
<dbReference type="Gene3D" id="3.30.720.110">
    <property type="match status" value="1"/>
</dbReference>